<proteinExistence type="predicted"/>
<reference evidence="6 7" key="1">
    <citation type="journal article" date="2011" name="Proc. Natl. Acad. Sci. U.S.A.">
        <title>Niche of harmful alga Aureococcus anophagefferens revealed through ecogenomics.</title>
        <authorList>
            <person name="Gobler C.J."/>
            <person name="Berry D.L."/>
            <person name="Dyhrman S.T."/>
            <person name="Wilhelm S.W."/>
            <person name="Salamov A."/>
            <person name="Lobanov A.V."/>
            <person name="Zhang Y."/>
            <person name="Collier J.L."/>
            <person name="Wurch L.L."/>
            <person name="Kustka A.B."/>
            <person name="Dill B.D."/>
            <person name="Shah M."/>
            <person name="VerBerkmoes N.C."/>
            <person name="Kuo A."/>
            <person name="Terry A."/>
            <person name="Pangilinan J."/>
            <person name="Lindquist E.A."/>
            <person name="Lucas S."/>
            <person name="Paulsen I.T."/>
            <person name="Hattenrath-Lehmann T.K."/>
            <person name="Talmage S.C."/>
            <person name="Walker E.A."/>
            <person name="Koch F."/>
            <person name="Burson A.M."/>
            <person name="Marcoval M.A."/>
            <person name="Tang Y.Z."/>
            <person name="Lecleir G.R."/>
            <person name="Coyne K.J."/>
            <person name="Berg G.M."/>
            <person name="Bertrand E.M."/>
            <person name="Saito M.A."/>
            <person name="Gladyshev V.N."/>
            <person name="Grigoriev I.V."/>
        </authorList>
    </citation>
    <scope>NUCLEOTIDE SEQUENCE [LARGE SCALE GENOMIC DNA]</scope>
    <source>
        <strain evidence="7">CCMP 1984</strain>
    </source>
</reference>
<feature type="region of interest" description="Disordered" evidence="5">
    <location>
        <begin position="813"/>
        <end position="837"/>
    </location>
</feature>
<dbReference type="Pfam" id="PF13516">
    <property type="entry name" value="LRR_6"/>
    <property type="match status" value="3"/>
</dbReference>
<feature type="region of interest" description="Disordered" evidence="5">
    <location>
        <begin position="2000"/>
        <end position="2028"/>
    </location>
</feature>
<dbReference type="PANTHER" id="PTHR24113">
    <property type="entry name" value="RAN GTPASE-ACTIVATING PROTEIN 1"/>
    <property type="match status" value="1"/>
</dbReference>
<evidence type="ECO:0000256" key="4">
    <source>
        <dbReference type="SAM" id="Coils"/>
    </source>
</evidence>
<dbReference type="GO" id="GO:0005634">
    <property type="term" value="C:nucleus"/>
    <property type="evidence" value="ECO:0007669"/>
    <property type="project" value="TreeGrafter"/>
</dbReference>
<gene>
    <name evidence="6" type="ORF">AURANDRAFT_70676</name>
</gene>
<keyword evidence="4" id="KW-0175">Coiled coil</keyword>
<evidence type="ECO:0000256" key="1">
    <source>
        <dbReference type="ARBA" id="ARBA00022468"/>
    </source>
</evidence>
<feature type="region of interest" description="Disordered" evidence="5">
    <location>
        <begin position="748"/>
        <end position="772"/>
    </location>
</feature>
<keyword evidence="1" id="KW-0343">GTPase activation</keyword>
<feature type="compositionally biased region" description="Basic and acidic residues" evidence="5">
    <location>
        <begin position="79"/>
        <end position="89"/>
    </location>
</feature>
<feature type="region of interest" description="Disordered" evidence="5">
    <location>
        <begin position="2551"/>
        <end position="2619"/>
    </location>
</feature>
<feature type="region of interest" description="Disordered" evidence="5">
    <location>
        <begin position="2266"/>
        <end position="2288"/>
    </location>
</feature>
<dbReference type="GO" id="GO:0005096">
    <property type="term" value="F:GTPase activator activity"/>
    <property type="evidence" value="ECO:0007669"/>
    <property type="project" value="UniProtKB-KW"/>
</dbReference>
<feature type="compositionally biased region" description="Basic and acidic residues" evidence="5">
    <location>
        <begin position="138"/>
        <end position="147"/>
    </location>
</feature>
<feature type="compositionally biased region" description="Basic residues" evidence="5">
    <location>
        <begin position="1601"/>
        <end position="1618"/>
    </location>
</feature>
<dbReference type="GO" id="GO:0005829">
    <property type="term" value="C:cytosol"/>
    <property type="evidence" value="ECO:0007669"/>
    <property type="project" value="TreeGrafter"/>
</dbReference>
<dbReference type="KEGG" id="aaf:AURANDRAFT_70676"/>
<dbReference type="SUPFAM" id="SSF52047">
    <property type="entry name" value="RNI-like"/>
    <property type="match status" value="2"/>
</dbReference>
<sequence>MLCLNELPGRNVQYWHTLGARPKTVGSPGRRRPMKNRGGRPRPQTTPAESPSKATQQAWLGEPGQAPRFTPEPPGDAGGRGRPEYDGPRTRTLHARPRSTPTPTATFSESGSGSESDGDATGASPLEAPESPLPALPAERDEPRPETPDSACTDDLLYPPSPGRSVGEPSPNSQKKKGGLWAMLKTKDLAVDVAEDLPTVADARARQPGAGRNRGEWAVAMGRTARDRSPRRDAGYTAALTRPVLVSKILESGELKLPHRLRDEGALSLAAALSKALTEEKDRPVKTIDIGWNKLSAAAVKATANVAAAPGARVERLLAAGNTVDFFAALEVARVLARQACVLRVLDLQRCGLTDQVVHVLFEVATRNRTLAALNLRENELSDFVRESVRVARQRHAEKRSIHGLKKKDERRGHVDLAHQPNAANKGLSPLLKVREPSHGGGHGNAKGGHGGNHAPGLTLNQAVRRVYEIIEAKAQEDATQRAHHGANAPTVPLAEFVTTWHERRFGGRASGHRKQRELLSLLKVSQHFKGGAAAAMLAASAQHHGAKPGAPHAVQPQDTKRRIAQLLDVLGVASATCACYTPLTGDVFVLLLGRLFKPNHVAKALETTPQLPTYAYLNALMGDSADPNVPATWDNPQLLPLANDIQLLEIVEQLEQLGKRHRGMIHLDDFLDHVLNFMFARARQITDELRAALFELGVKDKADLSWDEFVDLVDYFNSDLSQEKTVELYEELTEKRSHVPLEALDKAHEKASHRKKKEAEATDELPEEREAGEPVAIDLDRLIMALWKSSVFHAADHSSGFEIATKLMRGMISGGGDDDEPPTSPKAGKRSLKDDEEKSAYAAVPVATITTKWRCSLTELDLAWNRVDDPGELTALINASPHLVVLKFAHNKIGCPGAVALAATLDRAAILGTSRPLKKLDLTCCGIGARGALALADVIAERLKVLPKIVDVGLGLNPLGALGARALLRAASLEDGTLPAASPSSAASKKGATRRFTAKMMARKQPSELRLQLRGSSFDAPETAAELLRAYEGSCDALGLAFADPECVVSTTSEQTFNIEGFEQRAAARRAIRVVARRHGRWFDRLDWRFASKRGSKAKNWLPLTLNRVLPGETTKKRPAPSVAGATRTCFDARRTVSRGRKTSGPPATRAPVLEWQPDEPFVVPQTGELRLRVGYRPRVATALHCATTAGLKCLQSLLCDAAGDRDRLLELALMDASLTSAQAVELLCGVFYAPPAAAAQWPSGEAAGPARGRDDRRRSARSAARLKDTISYYAAAVKDACMGLDHLPNRTDFVDDDHVTMPQTPDVERAVARVLPALVDRSRAAALCRVFLPSARTGRSLRRRLGHAYGPCVGSPNGRYALRLWRSSDRLALRLLLELDDAERRELRVRRGLGRFEASHQLSGDSNLRAVRCRATAAEDRLRGSAAHAHVLEAADRASLLEALLTAHRASFDLDRRRGEQAAIKSPGNILVHVDYASTSRPRLGVEPHEGEAVLGIMAASSLPAVEPDLETCFLEDDACVCRHAAAVDAAAAAGDARPPPPWLLDRDDADDQLKVRHIQSKIRGLQTRARVAALVLDRESLAAATLGDASARTSATAKSRKSKGGKKAKGGKKSGRGSLKGAAAAAVAAAKGPEALAASPEPSVASIRLALQTTSQSQGGRRSATGANALSQGSVTSEVTGTVAAEGTVFTVGSGGYGSDGFGSGDEFVDTEGVDLLFVDSGWVPHVLPRTLDQLASRRARARPPERPDASPGAVFAAEAGEFRDDVLDELRLHCGNRGLTVGSLALVVAHYAGAAGTYRKGSAAAGHGGAFVADGLRVVDGRRAADVVVALAPSLVDLENLAGDLLLRLPSPVAAEVADRLGLLCVARPPDAHGDARDGFVLGTRRARLDLADADHHAVATAALTVLYRERGASLDGCWYRSGDAWDADVLEPPPAWRGEASSDVAYLTPRAAELSFEAYAEAGRRDAPLRARVGRHLFLCRSTKAKVALEDRETALHKKTSPHDGALAEERVDARSRWSPEQEDLARDSPHCVGLMEALRWSQASNYARSAMMLQKVCRQYAERREIQSSTMAEQIDRNLREYPGLSPILKMIDLHIPERPTPYEEAVACFNAVLRDKISADETCERKRQAKMPFTQFLLKWHTMRYGACYMARTEQGQLLAFVQDFVRHWRHEHAEAHAMSAVTRHAMAPRMRQCCIIAGIAPLQVHLYSPIIAEQYVLLLRRLAPSTFDLERCLDYTSAPGGAARGNHVALDAAIAAVTGSGDRDDSEDEYDDEEDHGVEVDAPSTWDAPILLALTGDAMLLTLVTDIRSKAKRGFVDRRKTTPLSGRESFKDAEKDQRVLETDDLLDTVLKFLLDRASEMHTHLVRIFEKVRKSRPRLSLDDFHLLLSRYFGADDVAHTSLATSLFESIAKVRLGTDGSEAAHVQINYEEGVVVDPTRAATSLWNAGIFPTKRMSHLATWPRVSPGILDAWVATQLRRGVKPSIPDAMGYLRSVGVNLRQLDDDRRQAWLDAIEATVDRAAAADDVSEAAEAPAEAPAAIVVEERWKPLPPRRRAKRPAKDSSAVPAPPAPADAPAEQAERHRDDAASEATAAEAPDEPTEDAPAGGDALPDEDAAVAAVGASLARARAAIGEDEALAERAADVAALSLLRWLGEGLDEASRAYVAKIVVDEALSEDDAGDALASAEEAARPFLLEDEDRADLRRVLAAAAAAAFAAVADGHASTKAAQLRSLGSLRECFPQVREATVAAYLAEHRDVNAAAEALYAEAERVLRDMEQQESLDRRVARQGAFFTHRLSKDERARLLDEFASRPPIPAGGHTTGCHVAPGKREARKQTRYRDGKVATLTGEKFLVQPKETADFVKQTSVSLRIYAGGRTH</sequence>
<keyword evidence="7" id="KW-1185">Reference proteome</keyword>
<dbReference type="SMART" id="SM00368">
    <property type="entry name" value="LRR_RI"/>
    <property type="match status" value="5"/>
</dbReference>
<dbReference type="PANTHER" id="PTHR24113:SF12">
    <property type="entry name" value="RAN GTPASE-ACTIVATING PROTEIN 1"/>
    <property type="match status" value="1"/>
</dbReference>
<feature type="compositionally biased region" description="Low complexity" evidence="5">
    <location>
        <begin position="98"/>
        <end position="130"/>
    </location>
</feature>
<evidence type="ECO:0000256" key="5">
    <source>
        <dbReference type="SAM" id="MobiDB-lite"/>
    </source>
</evidence>
<feature type="region of interest" description="Disordered" evidence="5">
    <location>
        <begin position="1590"/>
        <end position="1620"/>
    </location>
</feature>
<feature type="region of interest" description="Disordered" evidence="5">
    <location>
        <begin position="436"/>
        <end position="457"/>
    </location>
</feature>
<feature type="compositionally biased region" description="Polar residues" evidence="5">
    <location>
        <begin position="43"/>
        <end position="58"/>
    </location>
</feature>
<evidence type="ECO:0000256" key="2">
    <source>
        <dbReference type="ARBA" id="ARBA00022614"/>
    </source>
</evidence>
<feature type="compositionally biased region" description="Basic residues" evidence="5">
    <location>
        <begin position="29"/>
        <end position="40"/>
    </location>
</feature>
<dbReference type="GO" id="GO:0006913">
    <property type="term" value="P:nucleocytoplasmic transport"/>
    <property type="evidence" value="ECO:0007669"/>
    <property type="project" value="TreeGrafter"/>
</dbReference>
<dbReference type="Proteomes" id="UP000002729">
    <property type="component" value="Unassembled WGS sequence"/>
</dbReference>
<name>F0XZ60_AURAN</name>
<feature type="compositionally biased region" description="Basic and acidic residues" evidence="5">
    <location>
        <begin position="2011"/>
        <end position="2028"/>
    </location>
</feature>
<dbReference type="InParanoid" id="F0XZ60"/>
<protein>
    <submittedName>
        <fullName evidence="6">Uncharacterized protein</fullName>
    </submittedName>
</protein>
<organism evidence="7">
    <name type="scientific">Aureococcus anophagefferens</name>
    <name type="common">Harmful bloom alga</name>
    <dbReference type="NCBI Taxonomy" id="44056"/>
    <lineage>
        <taxon>Eukaryota</taxon>
        <taxon>Sar</taxon>
        <taxon>Stramenopiles</taxon>
        <taxon>Ochrophyta</taxon>
        <taxon>Pelagophyceae</taxon>
        <taxon>Pelagomonadales</taxon>
        <taxon>Pelagomonadaceae</taxon>
        <taxon>Aureococcus</taxon>
    </lineage>
</organism>
<feature type="region of interest" description="Disordered" evidence="5">
    <location>
        <begin position="2819"/>
        <end position="2846"/>
    </location>
</feature>
<keyword evidence="2" id="KW-0433">Leucine-rich repeat</keyword>
<dbReference type="InterPro" id="IPR032675">
    <property type="entry name" value="LRR_dom_sf"/>
</dbReference>
<dbReference type="GO" id="GO:0048471">
    <property type="term" value="C:perinuclear region of cytoplasm"/>
    <property type="evidence" value="ECO:0007669"/>
    <property type="project" value="TreeGrafter"/>
</dbReference>
<evidence type="ECO:0000256" key="3">
    <source>
        <dbReference type="ARBA" id="ARBA00022737"/>
    </source>
</evidence>
<evidence type="ECO:0000313" key="7">
    <source>
        <dbReference type="Proteomes" id="UP000002729"/>
    </source>
</evidence>
<feature type="compositionally biased region" description="Acidic residues" evidence="5">
    <location>
        <begin position="2272"/>
        <end position="2284"/>
    </location>
</feature>
<evidence type="ECO:0000313" key="6">
    <source>
        <dbReference type="EMBL" id="EGB12408.1"/>
    </source>
</evidence>
<feature type="region of interest" description="Disordered" evidence="5">
    <location>
        <begin position="1655"/>
        <end position="1679"/>
    </location>
</feature>
<keyword evidence="3" id="KW-0677">Repeat</keyword>
<dbReference type="RefSeq" id="XP_009033441.1">
    <property type="nucleotide sequence ID" value="XM_009035193.1"/>
</dbReference>
<feature type="region of interest" description="Disordered" evidence="5">
    <location>
        <begin position="18"/>
        <end position="179"/>
    </location>
</feature>
<feature type="compositionally biased region" description="Gly residues" evidence="5">
    <location>
        <begin position="439"/>
        <end position="454"/>
    </location>
</feature>
<feature type="compositionally biased region" description="Basic and acidic residues" evidence="5">
    <location>
        <begin position="2837"/>
        <end position="2846"/>
    </location>
</feature>
<dbReference type="GO" id="GO:0031267">
    <property type="term" value="F:small GTPase binding"/>
    <property type="evidence" value="ECO:0007669"/>
    <property type="project" value="TreeGrafter"/>
</dbReference>
<dbReference type="EMBL" id="GL833121">
    <property type="protein sequence ID" value="EGB12408.1"/>
    <property type="molecule type" value="Genomic_DNA"/>
</dbReference>
<accession>F0XZ60</accession>
<dbReference type="GeneID" id="20227866"/>
<feature type="region of interest" description="Disordered" evidence="5">
    <location>
        <begin position="1242"/>
        <end position="1262"/>
    </location>
</feature>
<dbReference type="Gene3D" id="3.80.10.10">
    <property type="entry name" value="Ribonuclease Inhibitor"/>
    <property type="match status" value="2"/>
</dbReference>
<dbReference type="InterPro" id="IPR027038">
    <property type="entry name" value="RanGap"/>
</dbReference>
<dbReference type="OrthoDB" id="78308at2759"/>
<dbReference type="InterPro" id="IPR001611">
    <property type="entry name" value="Leu-rich_rpt"/>
</dbReference>
<feature type="coiled-coil region" evidence="4">
    <location>
        <begin position="2760"/>
        <end position="2790"/>
    </location>
</feature>